<sequence length="188" mass="20203">MLNRRGNHHGFPSAMTNNNFCYNTLPCYASVDSIALHHGTILCISLSNSGSVSFLTVETSANTIWVTTSLFTPVISVAVALEAEPRNSSNGLMTTRPSSSPTAMIAAAEGVGNGEAQAPRHPIDAFAARLGRLGRTLAEMYDSRCHVEASQVALRVQARRENAQCQWANLGLEHRSKLYDLGLSLESG</sequence>
<keyword evidence="2" id="KW-1185">Reference proteome</keyword>
<dbReference type="EMBL" id="JMSE01000606">
    <property type="protein sequence ID" value="KDN68848.1"/>
    <property type="molecule type" value="Genomic_DNA"/>
</dbReference>
<organism evidence="1 2">
    <name type="scientific">Colletotrichum sublineola</name>
    <name type="common">Sorghum anthracnose fungus</name>
    <dbReference type="NCBI Taxonomy" id="1173701"/>
    <lineage>
        <taxon>Eukaryota</taxon>
        <taxon>Fungi</taxon>
        <taxon>Dikarya</taxon>
        <taxon>Ascomycota</taxon>
        <taxon>Pezizomycotina</taxon>
        <taxon>Sordariomycetes</taxon>
        <taxon>Hypocreomycetidae</taxon>
        <taxon>Glomerellales</taxon>
        <taxon>Glomerellaceae</taxon>
        <taxon>Colletotrichum</taxon>
        <taxon>Colletotrichum graminicola species complex</taxon>
    </lineage>
</organism>
<accession>A0A066XI34</accession>
<name>A0A066XI34_COLSU</name>
<dbReference type="AlphaFoldDB" id="A0A066XI34"/>
<evidence type="ECO:0000313" key="1">
    <source>
        <dbReference type="EMBL" id="KDN68848.1"/>
    </source>
</evidence>
<reference evidence="2" key="1">
    <citation type="journal article" date="2014" name="Genome Announc.">
        <title>Draft genome sequence of Colletotrichum sublineola, a destructive pathogen of cultivated sorghum.</title>
        <authorList>
            <person name="Baroncelli R."/>
            <person name="Sanz-Martin J.M."/>
            <person name="Rech G.E."/>
            <person name="Sukno S.A."/>
            <person name="Thon M.R."/>
        </authorList>
    </citation>
    <scope>NUCLEOTIDE SEQUENCE [LARGE SCALE GENOMIC DNA]</scope>
    <source>
        <strain evidence="2">TX430BB</strain>
    </source>
</reference>
<gene>
    <name evidence="1" type="ORF">CSUB01_11043</name>
</gene>
<proteinExistence type="predicted"/>
<comment type="caution">
    <text evidence="1">The sequence shown here is derived from an EMBL/GenBank/DDBJ whole genome shotgun (WGS) entry which is preliminary data.</text>
</comment>
<protein>
    <submittedName>
        <fullName evidence="1">Uncharacterized protein</fullName>
    </submittedName>
</protein>
<dbReference type="Proteomes" id="UP000027238">
    <property type="component" value="Unassembled WGS sequence"/>
</dbReference>
<evidence type="ECO:0000313" key="2">
    <source>
        <dbReference type="Proteomes" id="UP000027238"/>
    </source>
</evidence>
<dbReference type="HOGENOM" id="CLU_1440972_0_0_1"/>